<accession>A0A914Y8I2</accession>
<sequence length="255" mass="28503">MITVSFFRKFRKRYGLQQHLKLSVSSDFDNYKGQKSWGKNKSTKIDQFLNISDSLNLCDEIDKDNNVKKQWNLSNPSNNSTLSLHIAAYENSFEGDADTVSADKNEDLNGKESALIKKWKNAKQIFLDSSTLQNPFEFPRQQAEDQNVKSDVKPEIMQFKASQKLLNPNEFIALSNDQNENKSDNLAPPPTPPPTSTPTSTSTPAPTPTPPTTTPTPTTSKTTTPKTSNPSTDKLINEHVLKTKNTVTNFKTFGC</sequence>
<feature type="region of interest" description="Disordered" evidence="1">
    <location>
        <begin position="179"/>
        <end position="238"/>
    </location>
</feature>
<dbReference type="Proteomes" id="UP000887577">
    <property type="component" value="Unplaced"/>
</dbReference>
<evidence type="ECO:0000313" key="2">
    <source>
        <dbReference type="Proteomes" id="UP000887577"/>
    </source>
</evidence>
<keyword evidence="2" id="KW-1185">Reference proteome</keyword>
<name>A0A914Y8I2_9BILA</name>
<evidence type="ECO:0000256" key="1">
    <source>
        <dbReference type="SAM" id="MobiDB-lite"/>
    </source>
</evidence>
<protein>
    <submittedName>
        <fullName evidence="3">Uncharacterized protein</fullName>
    </submittedName>
</protein>
<feature type="compositionally biased region" description="Low complexity" evidence="1">
    <location>
        <begin position="215"/>
        <end position="232"/>
    </location>
</feature>
<proteinExistence type="predicted"/>
<feature type="compositionally biased region" description="Pro residues" evidence="1">
    <location>
        <begin position="187"/>
        <end position="196"/>
    </location>
</feature>
<reference evidence="3" key="1">
    <citation type="submission" date="2022-11" db="UniProtKB">
        <authorList>
            <consortium name="WormBaseParasite"/>
        </authorList>
    </citation>
    <scope>IDENTIFICATION</scope>
</reference>
<feature type="compositionally biased region" description="Pro residues" evidence="1">
    <location>
        <begin position="205"/>
        <end position="214"/>
    </location>
</feature>
<dbReference type="AlphaFoldDB" id="A0A914Y8I2"/>
<evidence type="ECO:0000313" key="3">
    <source>
        <dbReference type="WBParaSite" id="PSU_v2.g15756.t1"/>
    </source>
</evidence>
<organism evidence="2 3">
    <name type="scientific">Panagrolaimus superbus</name>
    <dbReference type="NCBI Taxonomy" id="310955"/>
    <lineage>
        <taxon>Eukaryota</taxon>
        <taxon>Metazoa</taxon>
        <taxon>Ecdysozoa</taxon>
        <taxon>Nematoda</taxon>
        <taxon>Chromadorea</taxon>
        <taxon>Rhabditida</taxon>
        <taxon>Tylenchina</taxon>
        <taxon>Panagrolaimomorpha</taxon>
        <taxon>Panagrolaimoidea</taxon>
        <taxon>Panagrolaimidae</taxon>
        <taxon>Panagrolaimus</taxon>
    </lineage>
</organism>
<dbReference type="WBParaSite" id="PSU_v2.g15756.t1">
    <property type="protein sequence ID" value="PSU_v2.g15756.t1"/>
    <property type="gene ID" value="PSU_v2.g15756"/>
</dbReference>